<dbReference type="InterPro" id="IPR050110">
    <property type="entry name" value="Glyoxalase_II_hydrolase"/>
</dbReference>
<keyword evidence="10" id="KW-1185">Reference proteome</keyword>
<reference evidence="10" key="1">
    <citation type="submission" date="2016-10" db="EMBL/GenBank/DDBJ databases">
        <authorList>
            <person name="Varghese N."/>
            <person name="Submissions S."/>
        </authorList>
    </citation>
    <scope>NUCLEOTIDE SEQUENCE [LARGE SCALE GENOMIC DNA]</scope>
    <source>
        <strain evidence="10">DSM 11526</strain>
    </source>
</reference>
<comment type="catalytic activity">
    <reaction evidence="1 7">
        <text>an S-(2-hydroxyacyl)glutathione + H2O = a 2-hydroxy carboxylate + glutathione + H(+)</text>
        <dbReference type="Rhea" id="RHEA:21864"/>
        <dbReference type="ChEBI" id="CHEBI:15377"/>
        <dbReference type="ChEBI" id="CHEBI:15378"/>
        <dbReference type="ChEBI" id="CHEBI:57925"/>
        <dbReference type="ChEBI" id="CHEBI:58896"/>
        <dbReference type="ChEBI" id="CHEBI:71261"/>
        <dbReference type="EC" id="3.1.2.6"/>
    </reaction>
</comment>
<dbReference type="PIRSF" id="PIRSF005457">
    <property type="entry name" value="Glx"/>
    <property type="match status" value="1"/>
</dbReference>
<evidence type="ECO:0000313" key="10">
    <source>
        <dbReference type="Proteomes" id="UP000242469"/>
    </source>
</evidence>
<feature type="domain" description="Metallo-beta-lactamase" evidence="8">
    <location>
        <begin position="12"/>
        <end position="170"/>
    </location>
</feature>
<comment type="pathway">
    <text evidence="2 7">Secondary metabolite metabolism; methylglyoxal degradation; (R)-lactate from methylglyoxal: step 2/2.</text>
</comment>
<dbReference type="SUPFAM" id="SSF56281">
    <property type="entry name" value="Metallo-hydrolase/oxidoreductase"/>
    <property type="match status" value="1"/>
</dbReference>
<feature type="binding site" evidence="7">
    <location>
        <position position="170"/>
    </location>
    <ligand>
        <name>Zn(2+)</name>
        <dbReference type="ChEBI" id="CHEBI:29105"/>
        <label>2</label>
    </ligand>
</feature>
<protein>
    <recommendedName>
        <fullName evidence="7">Hydroxyacylglutathione hydrolase</fullName>
        <ecNumber evidence="7">3.1.2.6</ecNumber>
    </recommendedName>
    <alternativeName>
        <fullName evidence="7">Glyoxalase II</fullName>
        <shortName evidence="7">Glx II</shortName>
    </alternativeName>
</protein>
<comment type="function">
    <text evidence="7">Thiolesterase that catalyzes the hydrolysis of S-D-lactoyl-glutathione to form glutathione and D-lactic acid.</text>
</comment>
<dbReference type="EC" id="3.1.2.6" evidence="7"/>
<dbReference type="AlphaFoldDB" id="A0A1H4B9J0"/>
<keyword evidence="5 7" id="KW-0378">Hydrolase</keyword>
<dbReference type="Proteomes" id="UP000242469">
    <property type="component" value="Unassembled WGS sequence"/>
</dbReference>
<comment type="cofactor">
    <cofactor evidence="7">
        <name>Zn(2+)</name>
        <dbReference type="ChEBI" id="CHEBI:29105"/>
    </cofactor>
    <text evidence="7">Binds 2 Zn(2+) ions per subunit.</text>
</comment>
<dbReference type="SMART" id="SM00849">
    <property type="entry name" value="Lactamase_B"/>
    <property type="match status" value="1"/>
</dbReference>
<dbReference type="InterPro" id="IPR032282">
    <property type="entry name" value="HAGH_C"/>
</dbReference>
<evidence type="ECO:0000256" key="2">
    <source>
        <dbReference type="ARBA" id="ARBA00004963"/>
    </source>
</evidence>
<dbReference type="InterPro" id="IPR017782">
    <property type="entry name" value="Hydroxyacylglutathione_Hdrlase"/>
</dbReference>
<evidence type="ECO:0000256" key="4">
    <source>
        <dbReference type="ARBA" id="ARBA00022723"/>
    </source>
</evidence>
<dbReference type="InterPro" id="IPR035680">
    <property type="entry name" value="Clx_II_MBL"/>
</dbReference>
<evidence type="ECO:0000256" key="1">
    <source>
        <dbReference type="ARBA" id="ARBA00001623"/>
    </source>
</evidence>
<feature type="binding site" evidence="7">
    <location>
        <position position="61"/>
    </location>
    <ligand>
        <name>Zn(2+)</name>
        <dbReference type="ChEBI" id="CHEBI:29105"/>
        <label>2</label>
    </ligand>
</feature>
<dbReference type="GO" id="GO:0008270">
    <property type="term" value="F:zinc ion binding"/>
    <property type="evidence" value="ECO:0007669"/>
    <property type="project" value="InterPro"/>
</dbReference>
<feature type="binding site" evidence="7">
    <location>
        <position position="112"/>
    </location>
    <ligand>
        <name>Zn(2+)</name>
        <dbReference type="ChEBI" id="CHEBI:29105"/>
        <label>1</label>
    </ligand>
</feature>
<dbReference type="GO" id="GO:0017001">
    <property type="term" value="P:antibiotic catabolic process"/>
    <property type="evidence" value="ECO:0007669"/>
    <property type="project" value="InterPro"/>
</dbReference>
<dbReference type="Pfam" id="PF16123">
    <property type="entry name" value="HAGH_C"/>
    <property type="match status" value="1"/>
</dbReference>
<evidence type="ECO:0000256" key="6">
    <source>
        <dbReference type="ARBA" id="ARBA00022833"/>
    </source>
</evidence>
<comment type="similarity">
    <text evidence="3 7">Belongs to the metallo-beta-lactamase superfamily. Glyoxalase II family.</text>
</comment>
<proteinExistence type="inferred from homology"/>
<feature type="binding site" evidence="7">
    <location>
        <position position="60"/>
    </location>
    <ligand>
        <name>Zn(2+)</name>
        <dbReference type="ChEBI" id="CHEBI:29105"/>
        <label>2</label>
    </ligand>
</feature>
<dbReference type="UniPathway" id="UPA00619">
    <property type="reaction ID" value="UER00676"/>
</dbReference>
<feature type="binding site" evidence="7">
    <location>
        <position position="132"/>
    </location>
    <ligand>
        <name>Zn(2+)</name>
        <dbReference type="ChEBI" id="CHEBI:29105"/>
        <label>1</label>
    </ligand>
</feature>
<dbReference type="PANTHER" id="PTHR43705:SF1">
    <property type="entry name" value="HYDROXYACYLGLUTATHIONE HYDROLASE GLOB"/>
    <property type="match status" value="1"/>
</dbReference>
<evidence type="ECO:0000313" key="9">
    <source>
        <dbReference type="EMBL" id="SEA44833.1"/>
    </source>
</evidence>
<dbReference type="RefSeq" id="WP_091824421.1">
    <property type="nucleotide sequence ID" value="NZ_FNRJ01000003.1"/>
</dbReference>
<dbReference type="OrthoDB" id="9802248at2"/>
<feature type="binding site" evidence="7">
    <location>
        <position position="58"/>
    </location>
    <ligand>
        <name>Zn(2+)</name>
        <dbReference type="ChEBI" id="CHEBI:29105"/>
        <label>1</label>
    </ligand>
</feature>
<dbReference type="STRING" id="1122198.SAMN02745729_103226"/>
<dbReference type="Pfam" id="PF00753">
    <property type="entry name" value="Lactamase_B"/>
    <property type="match status" value="1"/>
</dbReference>
<evidence type="ECO:0000259" key="8">
    <source>
        <dbReference type="SMART" id="SM00849"/>
    </source>
</evidence>
<evidence type="ECO:0000256" key="7">
    <source>
        <dbReference type="HAMAP-Rule" id="MF_01374"/>
    </source>
</evidence>
<feature type="binding site" evidence="7">
    <location>
        <position position="132"/>
    </location>
    <ligand>
        <name>Zn(2+)</name>
        <dbReference type="ChEBI" id="CHEBI:29105"/>
        <label>2</label>
    </ligand>
</feature>
<keyword evidence="4 7" id="KW-0479">Metal-binding</keyword>
<keyword evidence="6 7" id="KW-0862">Zinc</keyword>
<dbReference type="PROSITE" id="PS00743">
    <property type="entry name" value="BETA_LACTAMASE_B_1"/>
    <property type="match status" value="1"/>
</dbReference>
<dbReference type="CDD" id="cd07723">
    <property type="entry name" value="hydroxyacylglutathione_hydrolase_MBL-fold"/>
    <property type="match status" value="1"/>
</dbReference>
<dbReference type="NCBIfam" id="TIGR03413">
    <property type="entry name" value="GSH_gloB"/>
    <property type="match status" value="1"/>
</dbReference>
<dbReference type="Gene3D" id="3.60.15.10">
    <property type="entry name" value="Ribonuclease Z/Hydroxyacylglutathione hydrolase-like"/>
    <property type="match status" value="1"/>
</dbReference>
<dbReference type="GO" id="GO:0008800">
    <property type="term" value="F:beta-lactamase activity"/>
    <property type="evidence" value="ECO:0007669"/>
    <property type="project" value="InterPro"/>
</dbReference>
<dbReference type="InterPro" id="IPR036866">
    <property type="entry name" value="RibonucZ/Hydroxyglut_hydro"/>
</dbReference>
<feature type="binding site" evidence="7">
    <location>
        <position position="56"/>
    </location>
    <ligand>
        <name>Zn(2+)</name>
        <dbReference type="ChEBI" id="CHEBI:29105"/>
        <label>1</label>
    </ligand>
</feature>
<evidence type="ECO:0000256" key="3">
    <source>
        <dbReference type="ARBA" id="ARBA00006759"/>
    </source>
</evidence>
<dbReference type="PANTHER" id="PTHR43705">
    <property type="entry name" value="HYDROXYACYLGLUTATHIONE HYDROLASE"/>
    <property type="match status" value="1"/>
</dbReference>
<dbReference type="HAMAP" id="MF_01374">
    <property type="entry name" value="Glyoxalase_2"/>
    <property type="match status" value="1"/>
</dbReference>
<dbReference type="EMBL" id="FNRJ01000003">
    <property type="protein sequence ID" value="SEA44833.1"/>
    <property type="molecule type" value="Genomic_DNA"/>
</dbReference>
<accession>A0A1H4B9J0</accession>
<gene>
    <name evidence="7" type="primary">gloB</name>
    <name evidence="9" type="ORF">SAMN02745729_103226</name>
</gene>
<sequence>MFDVHPIPAFNDNYIWALCSPQQPAEVAVVDPGDAAPVLAWLEANNYSLAAILITHHHADHTGGVETLLNHASVPVYGPQNSPFEGITHPLQDGETLKLMQHSLQVKGVPAHTKDHISYFVGGDQPQLFCGDTLFLAGCGRLFEGTARQMLAAMHYFASLPDNTEVYCTHEYSLSNLAFAASVEPANAEITRVHERCHHLRHEGLPTLPSSIEQEKQINPFMRTAEPDVISSAEHYSGNPLKTEVEVLAALREWKNRF</sequence>
<organism evidence="9 10">
    <name type="scientific">Marinobacterium iners DSM 11526</name>
    <dbReference type="NCBI Taxonomy" id="1122198"/>
    <lineage>
        <taxon>Bacteria</taxon>
        <taxon>Pseudomonadati</taxon>
        <taxon>Pseudomonadota</taxon>
        <taxon>Gammaproteobacteria</taxon>
        <taxon>Oceanospirillales</taxon>
        <taxon>Oceanospirillaceae</taxon>
        <taxon>Marinobacterium</taxon>
    </lineage>
</organism>
<dbReference type="InterPro" id="IPR001279">
    <property type="entry name" value="Metallo-B-lactamas"/>
</dbReference>
<comment type="subunit">
    <text evidence="7">Monomer.</text>
</comment>
<dbReference type="GO" id="GO:0019243">
    <property type="term" value="P:methylglyoxal catabolic process to D-lactate via S-lactoyl-glutathione"/>
    <property type="evidence" value="ECO:0007669"/>
    <property type="project" value="UniProtKB-UniRule"/>
</dbReference>
<dbReference type="InterPro" id="IPR001018">
    <property type="entry name" value="Beta-lactamase_class-B_CS"/>
</dbReference>
<dbReference type="GO" id="GO:0004416">
    <property type="term" value="F:hydroxyacylglutathione hydrolase activity"/>
    <property type="evidence" value="ECO:0007669"/>
    <property type="project" value="UniProtKB-UniRule"/>
</dbReference>
<evidence type="ECO:0000256" key="5">
    <source>
        <dbReference type="ARBA" id="ARBA00022801"/>
    </source>
</evidence>
<name>A0A1H4B9J0_9GAMM</name>